<dbReference type="eggNOG" id="KOG1296">
    <property type="taxonomic scope" value="Eukaryota"/>
</dbReference>
<keyword evidence="2" id="KW-0479">Metal-binding</keyword>
<dbReference type="KEGG" id="tpf:TPHA_0M02050"/>
<reference evidence="4 5" key="1">
    <citation type="journal article" date="2011" name="Proc. Natl. Acad. Sci. U.S.A.">
        <title>Evolutionary erosion of yeast sex chromosomes by mating-type switching accidents.</title>
        <authorList>
            <person name="Gordon J.L."/>
            <person name="Armisen D."/>
            <person name="Proux-Wera E."/>
            <person name="Oheigeartaigh S.S."/>
            <person name="Byrne K.P."/>
            <person name="Wolfe K.H."/>
        </authorList>
    </citation>
    <scope>NUCLEOTIDE SEQUENCE [LARGE SCALE GENOMIC DNA]</scope>
    <source>
        <strain evidence="5">ATCC 24235 / CBS 4417 / NBRC 1672 / NRRL Y-8282 / UCD 70-5</strain>
    </source>
</reference>
<organism evidence="4 5">
    <name type="scientific">Tetrapisispora phaffii (strain ATCC 24235 / CBS 4417 / NBRC 1672 / NRRL Y-8282 / UCD 70-5)</name>
    <name type="common">Yeast</name>
    <name type="synonym">Fabospora phaffii</name>
    <dbReference type="NCBI Taxonomy" id="1071381"/>
    <lineage>
        <taxon>Eukaryota</taxon>
        <taxon>Fungi</taxon>
        <taxon>Dikarya</taxon>
        <taxon>Ascomycota</taxon>
        <taxon>Saccharomycotina</taxon>
        <taxon>Saccharomycetes</taxon>
        <taxon>Saccharomycetales</taxon>
        <taxon>Saccharomycetaceae</taxon>
        <taxon>Tetrapisispora</taxon>
    </lineage>
</organism>
<evidence type="ECO:0008006" key="6">
    <source>
        <dbReference type="Google" id="ProtNLM"/>
    </source>
</evidence>
<dbReference type="GeneID" id="11531904"/>
<dbReference type="RefSeq" id="XP_003688213.1">
    <property type="nucleotide sequence ID" value="XM_003688165.1"/>
</dbReference>
<dbReference type="HOGENOM" id="CLU_114688_0_0_1"/>
<dbReference type="Pfam" id="PF05907">
    <property type="entry name" value="CXXC_Zn-b_euk"/>
    <property type="match status" value="1"/>
</dbReference>
<sequence>MLYLVAEALFSENIRSISVKNDPSSPAEFSFNLVCTNCREEHESAVSINTFEKHDMPGSKGEASFILKCKFCDKDCSVNMNTFEDVFYNIENSQNTSELEAIALQREKKGIKNIKGNQSVLLEFDCRGCEVTKFHISSVPYKVNLNNKKTLEFEFEEGDNEWYDYDDDSAEEVSITEFNTEIMRGK</sequence>
<protein>
    <recommendedName>
        <fullName evidence="6">DUF866-domain-containing protein</fullName>
    </recommendedName>
</protein>
<dbReference type="OMA" id="TAHFVWR"/>
<accession>G8C0R4</accession>
<keyword evidence="5" id="KW-1185">Reference proteome</keyword>
<keyword evidence="3" id="KW-0862">Zinc</keyword>
<dbReference type="GO" id="GO:0008270">
    <property type="term" value="F:zinc ion binding"/>
    <property type="evidence" value="ECO:0007669"/>
    <property type="project" value="TreeGrafter"/>
</dbReference>
<evidence type="ECO:0000256" key="2">
    <source>
        <dbReference type="ARBA" id="ARBA00022723"/>
    </source>
</evidence>
<evidence type="ECO:0000313" key="5">
    <source>
        <dbReference type="Proteomes" id="UP000005666"/>
    </source>
</evidence>
<dbReference type="EMBL" id="HE612868">
    <property type="protein sequence ID" value="CCE65779.1"/>
    <property type="molecule type" value="Genomic_DNA"/>
</dbReference>
<dbReference type="SUPFAM" id="SSF141678">
    <property type="entry name" value="MAL13P1.257-like"/>
    <property type="match status" value="1"/>
</dbReference>
<dbReference type="OrthoDB" id="10248838at2759"/>
<evidence type="ECO:0000313" key="4">
    <source>
        <dbReference type="EMBL" id="CCE65779.1"/>
    </source>
</evidence>
<dbReference type="AlphaFoldDB" id="G8C0R4"/>
<dbReference type="PANTHER" id="PTHR12857">
    <property type="entry name" value="CXXC MOTIF CONTAINING ZINC BINDING PROTEIN"/>
    <property type="match status" value="1"/>
</dbReference>
<dbReference type="InterPro" id="IPR008584">
    <property type="entry name" value="CXXC_Zn-binding_euk"/>
</dbReference>
<gene>
    <name evidence="4" type="primary">TPHA0M02050</name>
    <name evidence="4" type="ordered locus">TPHA_0M02050</name>
</gene>
<dbReference type="PANTHER" id="PTHR12857:SF0">
    <property type="entry name" value="CXXC MOTIF CONTAINING ZINC BINDING PROTEIN"/>
    <property type="match status" value="1"/>
</dbReference>
<dbReference type="Proteomes" id="UP000005666">
    <property type="component" value="Chromosome 13"/>
</dbReference>
<name>G8C0R4_TETPH</name>
<proteinExistence type="inferred from homology"/>
<comment type="similarity">
    <text evidence="1">Belongs to the UPF0587 family.</text>
</comment>
<evidence type="ECO:0000256" key="3">
    <source>
        <dbReference type="ARBA" id="ARBA00022833"/>
    </source>
</evidence>
<evidence type="ECO:0000256" key="1">
    <source>
        <dbReference type="ARBA" id="ARBA00007818"/>
    </source>
</evidence>